<dbReference type="GeneID" id="102380515"/>
<dbReference type="PANTHER" id="PTHR23120:SF42">
    <property type="entry name" value="MAESTRO HEAT-LIKE REPEAT FAMILY MEMBER 3"/>
    <property type="match status" value="1"/>
</dbReference>
<dbReference type="Proteomes" id="UP000189705">
    <property type="component" value="Unplaced"/>
</dbReference>
<feature type="region of interest" description="Disordered" evidence="1">
    <location>
        <begin position="1"/>
        <end position="33"/>
    </location>
</feature>
<sequence length="427" mass="47726">MRRVIPSPAGEELEEEEEDEEEEEEEEDGRAPEEAALLLVKKHLQDPGEMLDGKDRQRFLLAIISLTIAADQSREVAVELEALKVAVLERIVDLMETISVEADRKHILAYSIDAIRCLSDPKLSLEPALESRLLRAAVEKSFLAIGRETRRNQVMQRLYEEYLEGLLCCVLSSAPSLGKLYSIWEHFTSWIEAPDAQHRALGMKIITDTIAFAVQLLPQFEGSPDIPEVGDMAARRGLTINDPEETISCKARACMYLLAQILLHQRGQDMRGAEELRCKRQNEQSQVQKYRDLARVGEGLRKILLEEQRRAFLQRALHAVHTGPIHISQAGLVFLYAILGEASRLMEHKEKEIPIRVVNKLFIITCLKELPQDLQGHSLLVTSSSALASLQPPTLAPAATPADHLNPEGTSLSKYDLPNLTGSPATT</sequence>
<feature type="domain" description="Maestro-like HEAT-repeats" evidence="2">
    <location>
        <begin position="199"/>
        <end position="365"/>
    </location>
</feature>
<organism evidence="3 4">
    <name type="scientific">Alligator sinensis</name>
    <name type="common">Chinese alligator</name>
    <dbReference type="NCBI Taxonomy" id="38654"/>
    <lineage>
        <taxon>Eukaryota</taxon>
        <taxon>Metazoa</taxon>
        <taxon>Chordata</taxon>
        <taxon>Craniata</taxon>
        <taxon>Vertebrata</taxon>
        <taxon>Euteleostomi</taxon>
        <taxon>Archelosauria</taxon>
        <taxon>Archosauria</taxon>
        <taxon>Crocodylia</taxon>
        <taxon>Alligatoridae</taxon>
        <taxon>Alligatorinae</taxon>
        <taxon>Alligator</taxon>
    </lineage>
</organism>
<dbReference type="OrthoDB" id="9427433at2759"/>
<feature type="region of interest" description="Disordered" evidence="1">
    <location>
        <begin position="397"/>
        <end position="427"/>
    </location>
</feature>
<protein>
    <submittedName>
        <fullName evidence="4">Uncharacterized protein LOC102380515</fullName>
    </submittedName>
</protein>
<dbReference type="PANTHER" id="PTHR23120">
    <property type="entry name" value="MAESTRO-RELATED HEAT DOMAIN-CONTAINING"/>
    <property type="match status" value="1"/>
</dbReference>
<reference evidence="4" key="1">
    <citation type="submission" date="2025-08" db="UniProtKB">
        <authorList>
            <consortium name="RefSeq"/>
        </authorList>
    </citation>
    <scope>IDENTIFICATION</scope>
</reference>
<dbReference type="KEGG" id="asn:102380515"/>
<dbReference type="GO" id="GO:0005737">
    <property type="term" value="C:cytoplasm"/>
    <property type="evidence" value="ECO:0007669"/>
    <property type="project" value="TreeGrafter"/>
</dbReference>
<feature type="compositionally biased region" description="Acidic residues" evidence="1">
    <location>
        <begin position="11"/>
        <end position="28"/>
    </location>
</feature>
<name>A0A1U7SMZ3_ALLSI</name>
<evidence type="ECO:0000259" key="2">
    <source>
        <dbReference type="Pfam" id="PF21047"/>
    </source>
</evidence>
<dbReference type="InParanoid" id="A0A1U7SMZ3"/>
<dbReference type="AlphaFoldDB" id="A0A1U7SMZ3"/>
<evidence type="ECO:0000256" key="1">
    <source>
        <dbReference type="SAM" id="MobiDB-lite"/>
    </source>
</evidence>
<accession>A0A1U7SMZ3</accession>
<keyword evidence="3" id="KW-1185">Reference proteome</keyword>
<evidence type="ECO:0000313" key="3">
    <source>
        <dbReference type="Proteomes" id="UP000189705"/>
    </source>
</evidence>
<proteinExistence type="predicted"/>
<evidence type="ECO:0000313" key="4">
    <source>
        <dbReference type="RefSeq" id="XP_006034742.1"/>
    </source>
</evidence>
<dbReference type="RefSeq" id="XP_006034742.1">
    <property type="nucleotide sequence ID" value="XM_006034680.3"/>
</dbReference>
<dbReference type="Pfam" id="PF21047">
    <property type="entry name" value="HEAT_Maestro"/>
    <property type="match status" value="1"/>
</dbReference>
<gene>
    <name evidence="4" type="primary">LOC102380515</name>
</gene>
<dbReference type="InterPro" id="IPR048465">
    <property type="entry name" value="Maestro-like_HEAT"/>
</dbReference>
<dbReference type="InterPro" id="IPR045206">
    <property type="entry name" value="Maestro_heat-like_prot"/>
</dbReference>